<dbReference type="Pfam" id="PF17425">
    <property type="entry name" value="Arylsulfotran_N"/>
    <property type="match status" value="1"/>
</dbReference>
<feature type="compositionally biased region" description="Basic and acidic residues" evidence="1">
    <location>
        <begin position="33"/>
        <end position="52"/>
    </location>
</feature>
<dbReference type="GO" id="GO:0004062">
    <property type="term" value="F:aryl sulfotransferase activity"/>
    <property type="evidence" value="ECO:0007669"/>
    <property type="project" value="InterPro"/>
</dbReference>
<name>A0A556PMN6_9BACI</name>
<gene>
    <name evidence="4" type="ORF">FPQ13_06330</name>
</gene>
<keyword evidence="4" id="KW-0808">Transferase</keyword>
<keyword evidence="2" id="KW-1133">Transmembrane helix</keyword>
<dbReference type="Gene3D" id="2.60.40.3100">
    <property type="entry name" value="Arylsulphate sulphotransferase monomer, N-terminal domain"/>
    <property type="match status" value="1"/>
</dbReference>
<dbReference type="Proteomes" id="UP000316425">
    <property type="component" value="Unassembled WGS sequence"/>
</dbReference>
<proteinExistence type="predicted"/>
<evidence type="ECO:0000313" key="5">
    <source>
        <dbReference type="Proteomes" id="UP000316425"/>
    </source>
</evidence>
<feature type="domain" description="Arylsulfotransferase N-terminal" evidence="3">
    <location>
        <begin position="103"/>
        <end position="186"/>
    </location>
</feature>
<organism evidence="4 5">
    <name type="scientific">Allobacillus salarius</name>
    <dbReference type="NCBI Taxonomy" id="1955272"/>
    <lineage>
        <taxon>Bacteria</taxon>
        <taxon>Bacillati</taxon>
        <taxon>Bacillota</taxon>
        <taxon>Bacilli</taxon>
        <taxon>Bacillales</taxon>
        <taxon>Bacillaceae</taxon>
        <taxon>Allobacillus</taxon>
    </lineage>
</organism>
<dbReference type="Pfam" id="PF05935">
    <property type="entry name" value="Arylsulfotrans"/>
    <property type="match status" value="1"/>
</dbReference>
<dbReference type="AlphaFoldDB" id="A0A556PMN6"/>
<evidence type="ECO:0000259" key="3">
    <source>
        <dbReference type="Pfam" id="PF17425"/>
    </source>
</evidence>
<dbReference type="SUPFAM" id="SSF75011">
    <property type="entry name" value="3-carboxy-cis,cis-mucoante lactonizing enzyme"/>
    <property type="match status" value="1"/>
</dbReference>
<reference evidence="4 5" key="1">
    <citation type="submission" date="2019-07" db="EMBL/GenBank/DDBJ databases">
        <title>Allobacillus sp. nov. SKP isolated from shrimp paste of Euphausiacea.</title>
        <authorList>
            <person name="Kanchanasin P."/>
            <person name="Tanasupawat S."/>
            <person name="Shi W."/>
            <person name="Wu L."/>
            <person name="Ma J."/>
        </authorList>
    </citation>
    <scope>NUCLEOTIDE SEQUENCE [LARGE SCALE GENOMIC DNA]</scope>
    <source>
        <strain evidence="4 5">SKP4-8</strain>
    </source>
</reference>
<evidence type="ECO:0000256" key="2">
    <source>
        <dbReference type="SAM" id="Phobius"/>
    </source>
</evidence>
<dbReference type="RefSeq" id="WP_144088490.1">
    <property type="nucleotide sequence ID" value="NZ_VMHE01000008.1"/>
</dbReference>
<keyword evidence="5" id="KW-1185">Reference proteome</keyword>
<evidence type="ECO:0000256" key="1">
    <source>
        <dbReference type="SAM" id="MobiDB-lite"/>
    </source>
</evidence>
<accession>A0A556PMN6</accession>
<sequence>MRKTAVILIAIGLIAVIAFLFFMNDSEDETNEDQTKDRQEETTEKEQKTDYELARESLNSRNLKPVDYAFAPEPTKDVIENQQEIEQTIIEESEGSTFQDPYIKLDPYNRTPLSALVVFETEEPATVTYTVKGKDGGPEISNSTTELTTRHELPILGLYPNHTNEITIKSIMEDGNTQENSISIETQPLPDYIGSISIETIKKEKVDMPANGLNFAIPSTKFVYGFDTNGDVRWYSSQYNSHVFKRIQNGNFLYLGKDNNGGPAYNRLFEIDLMGKIYKAFKISDDAAISEAEGLEQTLIHHDIAELPNGNWLMTVNDGSENYMEDTMIEVNPTNGEVVKLIDLKDLYPIETYEEYTAREPKDGKLDWFHQNSVVYDESDNTIIISGRNQDTVMKIDYLTNEIIWILAHPDGFNDEFLNNYVVEGQGENFKYPGAQHDATIMPDLDENDDTIDLLIYDNNVAVARGDKELSRTYSAATQYRINEKTREAEIIWSYGEERGKELFTNIIGSAKYLEDSGNRLIDFGHVADGTRSHIIEATDDQDAEVVFEAVISDFPSGAWIYRSQRYPLYNDEWRKNFTVLE</sequence>
<dbReference type="InterPro" id="IPR010262">
    <property type="entry name" value="Arylsulfotransferase_bact"/>
</dbReference>
<keyword evidence="2" id="KW-0472">Membrane</keyword>
<dbReference type="PANTHER" id="PTHR35340">
    <property type="entry name" value="PQQ ENZYME REPEAT PROTEIN-RELATED"/>
    <property type="match status" value="1"/>
</dbReference>
<dbReference type="InterPro" id="IPR038477">
    <property type="entry name" value="ASST_N_sf"/>
</dbReference>
<keyword evidence="2" id="KW-0812">Transmembrane</keyword>
<protein>
    <submittedName>
        <fullName evidence="4">Aryl-sulfate sulfotransferase</fullName>
    </submittedName>
</protein>
<feature type="region of interest" description="Disordered" evidence="1">
    <location>
        <begin position="28"/>
        <end position="52"/>
    </location>
</feature>
<dbReference type="PANTHER" id="PTHR35340:SF10">
    <property type="entry name" value="CYTOPLASMIC PROTEIN"/>
    <property type="match status" value="1"/>
</dbReference>
<feature type="transmembrane region" description="Helical" evidence="2">
    <location>
        <begin position="5"/>
        <end position="23"/>
    </location>
</feature>
<dbReference type="InterPro" id="IPR035391">
    <property type="entry name" value="Arylsulfotran_N"/>
</dbReference>
<comment type="caution">
    <text evidence="4">The sequence shown here is derived from an EMBL/GenBank/DDBJ whole genome shotgun (WGS) entry which is preliminary data.</text>
</comment>
<evidence type="ECO:0000313" key="4">
    <source>
        <dbReference type="EMBL" id="TSJ65665.1"/>
    </source>
</evidence>
<dbReference type="EMBL" id="VMHE01000008">
    <property type="protein sequence ID" value="TSJ65665.1"/>
    <property type="molecule type" value="Genomic_DNA"/>
</dbReference>
<dbReference type="InterPro" id="IPR053143">
    <property type="entry name" value="Arylsulfate_ST"/>
</dbReference>
<dbReference type="OrthoDB" id="264813at2"/>